<sequence length="379" mass="40188">MISGIQLTLLMGPVVPLPAPRIVIDALESVEVTTSAGSASGFQLKLQIDSRSQLNTIFLVAAGGNISPTTPALRVMLVVTMNGTPGVLFDGVMTNVEVQTGQNGAPGSITVTGEDLTKVMDMSDFSGLPYPAMPVPARVALICAKYAAFGIIPLPIPPIFLDVPVPIERIPSHQGTDLHYLQQLAQEAGYVFYIEPGPAPGTNIAYFGPEIKAGVPQPALNIDMDAHTNVESLNFSFDPTKGVLPVVYIQNPATRVPIPIPIPNLNPLQPPLGVLSTPLANVKLMKDTAKLNPVQAIGQGVAEAARSQDSVSASGSLDVLRYGRLLKARQLVGVRGAGQAYDGLYYVKSVTSTLKRGEFKQRFNLTRNGLISIVPRVVP</sequence>
<proteinExistence type="predicted"/>
<dbReference type="Proteomes" id="UP001168540">
    <property type="component" value="Unassembled WGS sequence"/>
</dbReference>
<reference evidence="1" key="1">
    <citation type="submission" date="2023-06" db="EMBL/GenBank/DDBJ databases">
        <authorList>
            <person name="Zhang S."/>
        </authorList>
    </citation>
    <scope>NUCLEOTIDE SEQUENCE</scope>
    <source>
        <strain evidence="1">SG2303</strain>
    </source>
</reference>
<dbReference type="EMBL" id="JAUEDK010000030">
    <property type="protein sequence ID" value="MDN0076305.1"/>
    <property type="molecule type" value="Genomic_DNA"/>
</dbReference>
<dbReference type="EMBL" id="JAUEDK010000013">
    <property type="protein sequence ID" value="MDN0075087.1"/>
    <property type="molecule type" value="Genomic_DNA"/>
</dbReference>
<keyword evidence="3" id="KW-1185">Reference proteome</keyword>
<dbReference type="SUPFAM" id="SSF69279">
    <property type="entry name" value="Phage tail proteins"/>
    <property type="match status" value="1"/>
</dbReference>
<evidence type="ECO:0000313" key="1">
    <source>
        <dbReference type="EMBL" id="MDN0075087.1"/>
    </source>
</evidence>
<comment type="caution">
    <text evidence="1">The sequence shown here is derived from an EMBL/GenBank/DDBJ whole genome shotgun (WGS) entry which is preliminary data.</text>
</comment>
<organism evidence="1 3">
    <name type="scientific">Crenobacter oryzisoli</name>
    <dbReference type="NCBI Taxonomy" id="3056844"/>
    <lineage>
        <taxon>Bacteria</taxon>
        <taxon>Pseudomonadati</taxon>
        <taxon>Pseudomonadota</taxon>
        <taxon>Betaproteobacteria</taxon>
        <taxon>Neisseriales</taxon>
        <taxon>Neisseriaceae</taxon>
        <taxon>Crenobacter</taxon>
    </lineage>
</organism>
<protein>
    <recommendedName>
        <fullName evidence="4">Phage protein D</fullName>
    </recommendedName>
</protein>
<dbReference type="RefSeq" id="WP_289829682.1">
    <property type="nucleotide sequence ID" value="NZ_JAUEDK010000013.1"/>
</dbReference>
<evidence type="ECO:0000313" key="2">
    <source>
        <dbReference type="EMBL" id="MDN0076305.1"/>
    </source>
</evidence>
<evidence type="ECO:0008006" key="4">
    <source>
        <dbReference type="Google" id="ProtNLM"/>
    </source>
</evidence>
<evidence type="ECO:0000313" key="3">
    <source>
        <dbReference type="Proteomes" id="UP001168540"/>
    </source>
</evidence>
<gene>
    <name evidence="1" type="ORF">QU481_09290</name>
    <name evidence="2" type="ORF">QU481_15575</name>
</gene>
<accession>A0ABT7XMR7</accession>
<name>A0ABT7XMR7_9NEIS</name>